<accession>A0A1N7EKZ8</accession>
<dbReference type="GO" id="GO:0051213">
    <property type="term" value="F:dioxygenase activity"/>
    <property type="evidence" value="ECO:0007669"/>
    <property type="project" value="UniProtKB-KW"/>
</dbReference>
<dbReference type="OrthoDB" id="115162at2"/>
<dbReference type="AlphaFoldDB" id="A0A1N7EKZ8"/>
<keyword evidence="2" id="KW-0223">Dioxygenase</keyword>
<dbReference type="PROSITE" id="PS51819">
    <property type="entry name" value="VOC"/>
    <property type="match status" value="1"/>
</dbReference>
<proteinExistence type="predicted"/>
<dbReference type="RefSeq" id="WP_076438140.1">
    <property type="nucleotide sequence ID" value="NZ_FTNI01000018.1"/>
</dbReference>
<dbReference type="EMBL" id="FTNI01000018">
    <property type="protein sequence ID" value="SIR88744.1"/>
    <property type="molecule type" value="Genomic_DNA"/>
</dbReference>
<evidence type="ECO:0000259" key="1">
    <source>
        <dbReference type="PROSITE" id="PS51819"/>
    </source>
</evidence>
<name>A0A1N7EKZ8_9ACTN</name>
<dbReference type="InterPro" id="IPR029068">
    <property type="entry name" value="Glyas_Bleomycin-R_OHBP_Dase"/>
</dbReference>
<keyword evidence="2" id="KW-0560">Oxidoreductase</keyword>
<dbReference type="InterPro" id="IPR004360">
    <property type="entry name" value="Glyas_Fos-R_dOase_dom"/>
</dbReference>
<gene>
    <name evidence="2" type="ORF">SAMN05421833_118108</name>
</gene>
<organism evidence="2 3">
    <name type="scientific">Microbispora rosea</name>
    <dbReference type="NCBI Taxonomy" id="58117"/>
    <lineage>
        <taxon>Bacteria</taxon>
        <taxon>Bacillati</taxon>
        <taxon>Actinomycetota</taxon>
        <taxon>Actinomycetes</taxon>
        <taxon>Streptosporangiales</taxon>
        <taxon>Streptosporangiaceae</taxon>
        <taxon>Microbispora</taxon>
    </lineage>
</organism>
<dbReference type="Gene3D" id="3.10.180.10">
    <property type="entry name" value="2,3-Dihydroxybiphenyl 1,2-Dioxygenase, domain 1"/>
    <property type="match status" value="1"/>
</dbReference>
<evidence type="ECO:0000313" key="3">
    <source>
        <dbReference type="Proteomes" id="UP000186096"/>
    </source>
</evidence>
<dbReference type="STRING" id="58117.SAMN05421833_118108"/>
<evidence type="ECO:0000313" key="2">
    <source>
        <dbReference type="EMBL" id="SIR88744.1"/>
    </source>
</evidence>
<feature type="domain" description="VOC" evidence="1">
    <location>
        <begin position="7"/>
        <end position="127"/>
    </location>
</feature>
<dbReference type="Proteomes" id="UP000186096">
    <property type="component" value="Unassembled WGS sequence"/>
</dbReference>
<dbReference type="SUPFAM" id="SSF54593">
    <property type="entry name" value="Glyoxalase/Bleomycin resistance protein/Dihydroxybiphenyl dioxygenase"/>
    <property type="match status" value="1"/>
</dbReference>
<sequence>MAATLNGFHHVKLPVTDVERSRDWYERVLGLRVFIEFVEDGTLMGVALRDASDVVDVALRKDPVRAAAMAGFDPMALCVPTLRDLKAWQQRLDDLSEPHGGIVTGHVGQVLVGLHDPDGIEIRFYHPARNDPEDAR</sequence>
<dbReference type="Pfam" id="PF00903">
    <property type="entry name" value="Glyoxalase"/>
    <property type="match status" value="1"/>
</dbReference>
<dbReference type="InterPro" id="IPR037523">
    <property type="entry name" value="VOC_core"/>
</dbReference>
<protein>
    <submittedName>
        <fullName evidence="2">Glyoxalase/Bleomycin resistance protein/Dioxygenase superfamily protein</fullName>
    </submittedName>
</protein>
<keyword evidence="3" id="KW-1185">Reference proteome</keyword>
<reference evidence="3" key="1">
    <citation type="submission" date="2017-01" db="EMBL/GenBank/DDBJ databases">
        <authorList>
            <person name="Varghese N."/>
            <person name="Submissions S."/>
        </authorList>
    </citation>
    <scope>NUCLEOTIDE SEQUENCE [LARGE SCALE GENOMIC DNA]</scope>
    <source>
        <strain evidence="3">ATCC 12950</strain>
    </source>
</reference>